<reference evidence="1" key="1">
    <citation type="journal article" date="2021" name="Microb. Physiol.">
        <title>Proteogenomic Insights into the Physiology of Marine, Sulfate-Reducing, Filamentous Desulfonema limicola and Desulfonema magnum.</title>
        <authorList>
            <person name="Schnaars V."/>
            <person name="Wohlbrand L."/>
            <person name="Scheve S."/>
            <person name="Hinrichs C."/>
            <person name="Reinhardt R."/>
            <person name="Rabus R."/>
        </authorList>
    </citation>
    <scope>NUCLEOTIDE SEQUENCE</scope>
    <source>
        <strain evidence="1">4be13</strain>
    </source>
</reference>
<dbReference type="KEGG" id="dmm:dnm_053600"/>
<dbReference type="Proteomes" id="UP000663722">
    <property type="component" value="Chromosome"/>
</dbReference>
<proteinExistence type="predicted"/>
<gene>
    <name evidence="1" type="ORF">dnm_053600</name>
</gene>
<sequence length="49" mass="5758">MSESSFSSFLINQNQQIKKVHSRLRRSGMSEASLCFHEDRPDAELRTFR</sequence>
<evidence type="ECO:0000313" key="2">
    <source>
        <dbReference type="Proteomes" id="UP000663722"/>
    </source>
</evidence>
<name>A0A975GPY1_9BACT</name>
<protein>
    <submittedName>
        <fullName evidence="1">Uncharacterized protein</fullName>
    </submittedName>
</protein>
<organism evidence="1 2">
    <name type="scientific">Desulfonema magnum</name>
    <dbReference type="NCBI Taxonomy" id="45655"/>
    <lineage>
        <taxon>Bacteria</taxon>
        <taxon>Pseudomonadati</taxon>
        <taxon>Thermodesulfobacteriota</taxon>
        <taxon>Desulfobacteria</taxon>
        <taxon>Desulfobacterales</taxon>
        <taxon>Desulfococcaceae</taxon>
        <taxon>Desulfonema</taxon>
    </lineage>
</organism>
<dbReference type="EMBL" id="CP061800">
    <property type="protein sequence ID" value="QTA89310.1"/>
    <property type="molecule type" value="Genomic_DNA"/>
</dbReference>
<dbReference type="AlphaFoldDB" id="A0A975GPY1"/>
<keyword evidence="2" id="KW-1185">Reference proteome</keyword>
<evidence type="ECO:0000313" key="1">
    <source>
        <dbReference type="EMBL" id="QTA89310.1"/>
    </source>
</evidence>
<accession>A0A975GPY1</accession>